<evidence type="ECO:0000256" key="3">
    <source>
        <dbReference type="ARBA" id="ARBA00022448"/>
    </source>
</evidence>
<feature type="transmembrane region" description="Helical" evidence="7">
    <location>
        <begin position="95"/>
        <end position="112"/>
    </location>
</feature>
<dbReference type="HOGENOM" id="CLU_013430_3_4_11"/>
<proteinExistence type="inferred from homology"/>
<dbReference type="GO" id="GO:0016020">
    <property type="term" value="C:membrane"/>
    <property type="evidence" value="ECO:0007669"/>
    <property type="project" value="UniProtKB-SubCell"/>
</dbReference>
<comment type="subcellular location">
    <subcellularLocation>
        <location evidence="1">Membrane</location>
        <topology evidence="1">Multi-pass membrane protein</topology>
    </subcellularLocation>
</comment>
<dbReference type="NCBIfam" id="TIGR01297">
    <property type="entry name" value="CDF"/>
    <property type="match status" value="1"/>
</dbReference>
<dbReference type="Pfam" id="PF01545">
    <property type="entry name" value="Cation_efflux"/>
    <property type="match status" value="1"/>
</dbReference>
<feature type="domain" description="Cation efflux protein transmembrane" evidence="8">
    <location>
        <begin position="31"/>
        <end position="223"/>
    </location>
</feature>
<dbReference type="PATRIC" id="fig|633147.7.peg.49"/>
<evidence type="ECO:0000256" key="1">
    <source>
        <dbReference type="ARBA" id="ARBA00004141"/>
    </source>
</evidence>
<dbReference type="Gene3D" id="1.20.1510.10">
    <property type="entry name" value="Cation efflux protein transmembrane domain"/>
    <property type="match status" value="1"/>
</dbReference>
<comment type="similarity">
    <text evidence="2">Belongs to the cation diffusion facilitator (CDF) transporter (TC 2.A.4) family.</text>
</comment>
<evidence type="ECO:0000256" key="2">
    <source>
        <dbReference type="ARBA" id="ARBA00008114"/>
    </source>
</evidence>
<protein>
    <submittedName>
        <fullName evidence="10">Cation diffusion facilitator family transporter</fullName>
    </submittedName>
</protein>
<dbReference type="InterPro" id="IPR036837">
    <property type="entry name" value="Cation_efflux_CTD_sf"/>
</dbReference>
<dbReference type="PANTHER" id="PTHR43840">
    <property type="entry name" value="MITOCHONDRIAL METAL TRANSPORTER 1-RELATED"/>
    <property type="match status" value="1"/>
</dbReference>
<dbReference type="InterPro" id="IPR027470">
    <property type="entry name" value="Cation_efflux_CTD"/>
</dbReference>
<evidence type="ECO:0000259" key="9">
    <source>
        <dbReference type="Pfam" id="PF16916"/>
    </source>
</evidence>
<dbReference type="FunFam" id="1.20.1510.10:FF:000006">
    <property type="entry name" value="Divalent cation efflux transporter"/>
    <property type="match status" value="1"/>
</dbReference>
<dbReference type="InterPro" id="IPR058533">
    <property type="entry name" value="Cation_efflux_TM"/>
</dbReference>
<evidence type="ECO:0000313" key="10">
    <source>
        <dbReference type="EMBL" id="ADK68572.1"/>
    </source>
</evidence>
<dbReference type="InterPro" id="IPR027469">
    <property type="entry name" value="Cation_efflux_TMD_sf"/>
</dbReference>
<keyword evidence="3" id="KW-0813">Transport</keyword>
<reference evidence="10 11" key="1">
    <citation type="journal article" date="2010" name="Stand. Genomic Sci.">
        <title>Complete genome sequence of Olsenella uli type strain (VPI D76D-27C).</title>
        <authorList>
            <person name="Goker M."/>
            <person name="Held B."/>
            <person name="Lucas S."/>
            <person name="Nolan M."/>
            <person name="Yasawong M."/>
            <person name="Glavina Del Rio T."/>
            <person name="Tice H."/>
            <person name="Cheng J.F."/>
            <person name="Bruce D."/>
            <person name="Detter J.C."/>
            <person name="Tapia R."/>
            <person name="Han C."/>
            <person name="Goodwin L."/>
            <person name="Pitluck S."/>
            <person name="Liolios K."/>
            <person name="Ivanova N."/>
            <person name="Mavromatis K."/>
            <person name="Mikhailova N."/>
            <person name="Pati A."/>
            <person name="Chen A."/>
            <person name="Palaniappan K."/>
            <person name="Land M."/>
            <person name="Hauser L."/>
            <person name="Chang Y.J."/>
            <person name="Jeffries C.D."/>
            <person name="Rohde M."/>
            <person name="Sikorski J."/>
            <person name="Pukall R."/>
            <person name="Woyke T."/>
            <person name="Bristow J."/>
            <person name="Eisen J.A."/>
            <person name="Markowitz V."/>
            <person name="Hugenholtz P."/>
            <person name="Kyrpides N.C."/>
            <person name="Klenk H.P."/>
            <person name="Lapidus A."/>
        </authorList>
    </citation>
    <scope>NUCLEOTIDE SEQUENCE [LARGE SCALE GENOMIC DNA]</scope>
    <source>
        <strain evidence="11">ATCC 49627 / DSM 7084 / CIP 109912 / JCM 12494 / NCIMB 702895 / VPI D76D-27C</strain>
    </source>
</reference>
<dbReference type="Gene3D" id="3.30.70.1350">
    <property type="entry name" value="Cation efflux protein, cytoplasmic domain"/>
    <property type="match status" value="1"/>
</dbReference>
<dbReference type="GO" id="GO:0008324">
    <property type="term" value="F:monoatomic cation transmembrane transporter activity"/>
    <property type="evidence" value="ECO:0007669"/>
    <property type="project" value="InterPro"/>
</dbReference>
<evidence type="ECO:0000256" key="7">
    <source>
        <dbReference type="SAM" id="Phobius"/>
    </source>
</evidence>
<dbReference type="PANTHER" id="PTHR43840:SF15">
    <property type="entry name" value="MITOCHONDRIAL METAL TRANSPORTER 1-RELATED"/>
    <property type="match status" value="1"/>
</dbReference>
<dbReference type="EMBL" id="CP002106">
    <property type="protein sequence ID" value="ADK68572.1"/>
    <property type="molecule type" value="Genomic_DNA"/>
</dbReference>
<evidence type="ECO:0000256" key="5">
    <source>
        <dbReference type="ARBA" id="ARBA00022989"/>
    </source>
</evidence>
<dbReference type="AlphaFoldDB" id="E1QWR9"/>
<dbReference type="GeneID" id="78512862"/>
<keyword evidence="4 7" id="KW-0812">Transmembrane</keyword>
<keyword evidence="6 7" id="KW-0472">Membrane</keyword>
<gene>
    <name evidence="10" type="ordered locus">Olsu_1471</name>
</gene>
<sequence length="391" mass="42011">MVDLLVHRFIENADDTANPAVRNAYGTLASTVGIVCNVLLCVGKGAIGLFAGSVSIVADAVNNLSDASSNVVSLLGFHMAGRPADREHPYGHGRYEYLAGMVVAVLVLVIGVELVRSSVEKLVDPSPTEFSPAVAIVLVASMLVKAWMMLFNRTLGRLIGSVTLEATAMDSRNDVITTGAVLAAAVVSALTGVDLDGWAGLAVGCFILWSGFGLMRETIDPLLGRTPSDELVRHIHDTIMGYPGVLGTHDLMVHDYGPGRQFASAHVEMAAEASPLDSHDTLDNIEREFLERDGMHVVLHYDPIVTDDPQVCDLRNWIAQQVKVIDPELTIHDLRCVPGPTHTNVIFDCVRPHGLAMSDDELRGTISGLVKSRHPGYDCVITVDRSYISGA</sequence>
<dbReference type="Proteomes" id="UP000000333">
    <property type="component" value="Chromosome"/>
</dbReference>
<dbReference type="Pfam" id="PF16916">
    <property type="entry name" value="ZT_dimer"/>
    <property type="match status" value="1"/>
</dbReference>
<dbReference type="STRING" id="633147.Olsu_1471"/>
<dbReference type="InterPro" id="IPR050291">
    <property type="entry name" value="CDF_Transporter"/>
</dbReference>
<dbReference type="SUPFAM" id="SSF160240">
    <property type="entry name" value="Cation efflux protein cytoplasmic domain-like"/>
    <property type="match status" value="1"/>
</dbReference>
<evidence type="ECO:0000313" key="11">
    <source>
        <dbReference type="Proteomes" id="UP000000333"/>
    </source>
</evidence>
<dbReference type="SUPFAM" id="SSF161111">
    <property type="entry name" value="Cation efflux protein transmembrane domain-like"/>
    <property type="match status" value="1"/>
</dbReference>
<dbReference type="InterPro" id="IPR002524">
    <property type="entry name" value="Cation_efflux"/>
</dbReference>
<evidence type="ECO:0000256" key="4">
    <source>
        <dbReference type="ARBA" id="ARBA00022692"/>
    </source>
</evidence>
<keyword evidence="5 7" id="KW-1133">Transmembrane helix</keyword>
<dbReference type="KEGG" id="ols:Olsu_1471"/>
<dbReference type="eggNOG" id="COG0053">
    <property type="taxonomic scope" value="Bacteria"/>
</dbReference>
<evidence type="ECO:0000256" key="6">
    <source>
        <dbReference type="ARBA" id="ARBA00023136"/>
    </source>
</evidence>
<accession>E1QWR9</accession>
<evidence type="ECO:0000259" key="8">
    <source>
        <dbReference type="Pfam" id="PF01545"/>
    </source>
</evidence>
<organism evidence="10 11">
    <name type="scientific">Olsenella uli (strain ATCC 49627 / DSM 7084 / CCUG 31166 / CIP 109912 / JCM 12494 / LMG 11480 / NCIMB 702895 / VPI D76D-27C)</name>
    <name type="common">Lactobacillus uli</name>
    <dbReference type="NCBI Taxonomy" id="633147"/>
    <lineage>
        <taxon>Bacteria</taxon>
        <taxon>Bacillati</taxon>
        <taxon>Actinomycetota</taxon>
        <taxon>Coriobacteriia</taxon>
        <taxon>Coriobacteriales</taxon>
        <taxon>Atopobiaceae</taxon>
        <taxon>Olsenella</taxon>
    </lineage>
</organism>
<feature type="domain" description="Cation efflux protein cytoplasmic" evidence="9">
    <location>
        <begin position="227"/>
        <end position="303"/>
    </location>
</feature>
<dbReference type="OrthoDB" id="9806522at2"/>
<keyword evidence="11" id="KW-1185">Reference proteome</keyword>
<name>E1QWR9_OLSUV</name>
<dbReference type="RefSeq" id="WP_013252324.1">
    <property type="nucleotide sequence ID" value="NC_014363.1"/>
</dbReference>
<feature type="transmembrane region" description="Helical" evidence="7">
    <location>
        <begin position="132"/>
        <end position="152"/>
    </location>
</feature>